<name>A0A5P2UEQ4_9ACTN</name>
<keyword evidence="1" id="KW-0732">Signal</keyword>
<protein>
    <submittedName>
        <fullName evidence="4">YncE family protein</fullName>
    </submittedName>
</protein>
<evidence type="ECO:0000259" key="2">
    <source>
        <dbReference type="Pfam" id="PF21783"/>
    </source>
</evidence>
<dbReference type="Proteomes" id="UP000326831">
    <property type="component" value="Chromosome"/>
</dbReference>
<dbReference type="PANTHER" id="PTHR47197:SF3">
    <property type="entry name" value="DIHYDRO-HEME D1 DEHYDROGENASE"/>
    <property type="match status" value="1"/>
</dbReference>
<gene>
    <name evidence="4" type="ORF">CP968_05060</name>
    <name evidence="3" type="ORF">GCM10010371_21350</name>
</gene>
<evidence type="ECO:0000313" key="5">
    <source>
        <dbReference type="Proteomes" id="UP000326831"/>
    </source>
</evidence>
<accession>A0A5P2UEQ4</accession>
<dbReference type="Proteomes" id="UP000634660">
    <property type="component" value="Unassembled WGS sequence"/>
</dbReference>
<dbReference type="Gene3D" id="2.130.10.10">
    <property type="entry name" value="YVTN repeat-like/Quinoprotein amine dehydrogenase"/>
    <property type="match status" value="2"/>
</dbReference>
<proteinExistence type="predicted"/>
<sequence length="349" mass="36974">MRNIQFFSTDTDDGVVSVVAKTGAGEHRAIAQIPIGNAPRGGVKFTKDGRGFVCNTSQNTISEIDAVALTEVRRIEVGHGPRGQGLLPGDKYLLVSNSGSDTVSVVDLELNLEVHRIPTGRDPRHMGINQAGTIAYVCVWGGGYISKLDISPLAAGDPQGVTELAQIPVDREAHPYSLGIDPSGARVFVANTQASYVTVIDVATDETHRVDVGSTGGRGVAFTTDGRYALVTVENSSTIAVIDVATLRVTRQIPTGSGPRGLVVDQGDQTVYVTNFARAGMMSAAHPHFAPNSLTMVDLTSAPLDRDEGVFTYEEITVGYGPCSVVLFDLDTLSEPERLRRLGRAGTPA</sequence>
<keyword evidence="5" id="KW-1185">Reference proteome</keyword>
<dbReference type="Pfam" id="PF21783">
    <property type="entry name" value="YNCE"/>
    <property type="match status" value="1"/>
</dbReference>
<dbReference type="PANTHER" id="PTHR47197">
    <property type="entry name" value="PROTEIN NIRF"/>
    <property type="match status" value="1"/>
</dbReference>
<dbReference type="EMBL" id="CP023701">
    <property type="protein sequence ID" value="QEU77733.1"/>
    <property type="molecule type" value="Genomic_DNA"/>
</dbReference>
<evidence type="ECO:0000256" key="1">
    <source>
        <dbReference type="ARBA" id="ARBA00022729"/>
    </source>
</evidence>
<dbReference type="AlphaFoldDB" id="A0A5P2UEQ4"/>
<evidence type="ECO:0000313" key="4">
    <source>
        <dbReference type="EMBL" id="QEU77733.1"/>
    </source>
</evidence>
<organism evidence="4 5">
    <name type="scientific">Streptomyces subrutilus</name>
    <dbReference type="NCBI Taxonomy" id="36818"/>
    <lineage>
        <taxon>Bacteria</taxon>
        <taxon>Bacillati</taxon>
        <taxon>Actinomycetota</taxon>
        <taxon>Actinomycetes</taxon>
        <taxon>Kitasatosporales</taxon>
        <taxon>Streptomycetaceae</taxon>
        <taxon>Streptomyces</taxon>
    </lineage>
</organism>
<reference evidence="4 5" key="2">
    <citation type="submission" date="2017-09" db="EMBL/GenBank/DDBJ databases">
        <authorList>
            <person name="Lee N."/>
            <person name="Cho B.-K."/>
        </authorList>
    </citation>
    <scope>NUCLEOTIDE SEQUENCE [LARGE SCALE GENOMIC DNA]</scope>
    <source>
        <strain evidence="4 5">ATCC 27467</strain>
    </source>
</reference>
<dbReference type="SUPFAM" id="SSF51004">
    <property type="entry name" value="C-terminal (heme d1) domain of cytochrome cd1-nitrite reductase"/>
    <property type="match status" value="1"/>
</dbReference>
<dbReference type="RefSeq" id="WP_150516829.1">
    <property type="nucleotide sequence ID" value="NZ_BMVX01000007.1"/>
</dbReference>
<dbReference type="InterPro" id="IPR015943">
    <property type="entry name" value="WD40/YVTN_repeat-like_dom_sf"/>
</dbReference>
<reference evidence="3" key="3">
    <citation type="submission" date="2020-09" db="EMBL/GenBank/DDBJ databases">
        <authorList>
            <person name="Sun Q."/>
            <person name="Ohkuma M."/>
        </authorList>
    </citation>
    <scope>NUCLEOTIDE SEQUENCE</scope>
    <source>
        <strain evidence="3">JCM 4834</strain>
    </source>
</reference>
<dbReference type="OrthoDB" id="3996510at2"/>
<dbReference type="InterPro" id="IPR051200">
    <property type="entry name" value="Host-pathogen_enzymatic-act"/>
</dbReference>
<dbReference type="InterPro" id="IPR011048">
    <property type="entry name" value="Haem_d1_sf"/>
</dbReference>
<evidence type="ECO:0000313" key="3">
    <source>
        <dbReference type="EMBL" id="GGZ61693.1"/>
    </source>
</evidence>
<dbReference type="InterPro" id="IPR048433">
    <property type="entry name" value="YNCE-like_beta-prop"/>
</dbReference>
<reference evidence="3" key="1">
    <citation type="journal article" date="2014" name="Int. J. Syst. Evol. Microbiol.">
        <title>Complete genome sequence of Corynebacterium casei LMG S-19264T (=DSM 44701T), isolated from a smear-ripened cheese.</title>
        <authorList>
            <consortium name="US DOE Joint Genome Institute (JGI-PGF)"/>
            <person name="Walter F."/>
            <person name="Albersmeier A."/>
            <person name="Kalinowski J."/>
            <person name="Ruckert C."/>
        </authorList>
    </citation>
    <scope>NUCLEOTIDE SEQUENCE</scope>
    <source>
        <strain evidence="3">JCM 4834</strain>
    </source>
</reference>
<dbReference type="KEGG" id="ssub:CP968_05060"/>
<dbReference type="NCBIfam" id="TIGR02276">
    <property type="entry name" value="beta_rpt_yvtn"/>
    <property type="match status" value="2"/>
</dbReference>
<dbReference type="EMBL" id="BMVX01000007">
    <property type="protein sequence ID" value="GGZ61693.1"/>
    <property type="molecule type" value="Genomic_DNA"/>
</dbReference>
<feature type="domain" description="YNCE-like beta-propeller" evidence="2">
    <location>
        <begin position="116"/>
        <end position="276"/>
    </location>
</feature>
<dbReference type="InterPro" id="IPR011964">
    <property type="entry name" value="YVTN_b-propeller_repeat"/>
</dbReference>